<feature type="non-terminal residue" evidence="2">
    <location>
        <position position="1"/>
    </location>
</feature>
<gene>
    <name evidence="2" type="ORF">SDJN03_15230</name>
</gene>
<dbReference type="AlphaFoldDB" id="A0AAV6N270"/>
<keyword evidence="3" id="KW-1185">Reference proteome</keyword>
<evidence type="ECO:0000313" key="2">
    <source>
        <dbReference type="EMBL" id="KAG6589807.1"/>
    </source>
</evidence>
<evidence type="ECO:0000313" key="3">
    <source>
        <dbReference type="Proteomes" id="UP000685013"/>
    </source>
</evidence>
<reference evidence="2 3" key="1">
    <citation type="journal article" date="2021" name="Hortic Res">
        <title>The domestication of Cucurbita argyrosperma as revealed by the genome of its wild relative.</title>
        <authorList>
            <person name="Barrera-Redondo J."/>
            <person name="Sanchez-de la Vega G."/>
            <person name="Aguirre-Liguori J.A."/>
            <person name="Castellanos-Morales G."/>
            <person name="Gutierrez-Guerrero Y.T."/>
            <person name="Aguirre-Dugua X."/>
            <person name="Aguirre-Planter E."/>
            <person name="Tenaillon M.I."/>
            <person name="Lira-Saade R."/>
            <person name="Eguiarte L.E."/>
        </authorList>
    </citation>
    <scope>NUCLEOTIDE SEQUENCE [LARGE SCALE GENOMIC DNA]</scope>
    <source>
        <strain evidence="2">JBR-2021</strain>
    </source>
</reference>
<protein>
    <submittedName>
        <fullName evidence="2">Uncharacterized protein</fullName>
    </submittedName>
</protein>
<organism evidence="2 3">
    <name type="scientific">Cucurbita argyrosperma subsp. sororia</name>
    <dbReference type="NCBI Taxonomy" id="37648"/>
    <lineage>
        <taxon>Eukaryota</taxon>
        <taxon>Viridiplantae</taxon>
        <taxon>Streptophyta</taxon>
        <taxon>Embryophyta</taxon>
        <taxon>Tracheophyta</taxon>
        <taxon>Spermatophyta</taxon>
        <taxon>Magnoliopsida</taxon>
        <taxon>eudicotyledons</taxon>
        <taxon>Gunneridae</taxon>
        <taxon>Pentapetalae</taxon>
        <taxon>rosids</taxon>
        <taxon>fabids</taxon>
        <taxon>Cucurbitales</taxon>
        <taxon>Cucurbitaceae</taxon>
        <taxon>Cucurbiteae</taxon>
        <taxon>Cucurbita</taxon>
    </lineage>
</organism>
<name>A0AAV6N270_9ROSI</name>
<sequence length="232" mass="25310">MAVSSRKSSGPVMRSLSPSGRFCRSYSSSSSSSSSAFASSTSSFSTENPTSFFRRSLSPSRVHLQGSSSSTSASSVRFALDRSISPNRHISVLTRGGGNQVVKRQSNQKRTCLCSPTTHPVKGVERISVRDRAGFRSCRKPMICDGKFGSTEVMDLSAGIQSWRRSMGIESGCLFSNTCVCYFVRRTRLLPSAVASVHGGREIEAGNLRIHACRTPFCRSDDFLKMHLKVET</sequence>
<feature type="region of interest" description="Disordered" evidence="1">
    <location>
        <begin position="1"/>
        <end position="50"/>
    </location>
</feature>
<feature type="compositionally biased region" description="Low complexity" evidence="1">
    <location>
        <begin position="27"/>
        <end position="46"/>
    </location>
</feature>
<evidence type="ECO:0000256" key="1">
    <source>
        <dbReference type="SAM" id="MobiDB-lite"/>
    </source>
</evidence>
<dbReference type="Proteomes" id="UP000685013">
    <property type="component" value="Chromosome 10"/>
</dbReference>
<proteinExistence type="predicted"/>
<comment type="caution">
    <text evidence="2">The sequence shown here is derived from an EMBL/GenBank/DDBJ whole genome shotgun (WGS) entry which is preliminary data.</text>
</comment>
<dbReference type="EMBL" id="JAGKQH010000010">
    <property type="protein sequence ID" value="KAG6589807.1"/>
    <property type="molecule type" value="Genomic_DNA"/>
</dbReference>
<accession>A0AAV6N270</accession>